<dbReference type="InterPro" id="IPR017896">
    <property type="entry name" value="4Fe4S_Fe-S-bd"/>
</dbReference>
<keyword evidence="1" id="KW-0813">Transport</keyword>
<evidence type="ECO:0000259" key="7">
    <source>
        <dbReference type="PROSITE" id="PS51379"/>
    </source>
</evidence>
<evidence type="ECO:0000256" key="2">
    <source>
        <dbReference type="ARBA" id="ARBA00022485"/>
    </source>
</evidence>
<evidence type="ECO:0000256" key="3">
    <source>
        <dbReference type="ARBA" id="ARBA00022723"/>
    </source>
</evidence>
<feature type="domain" description="4Fe-4S ferredoxin-type" evidence="7">
    <location>
        <begin position="92"/>
        <end position="124"/>
    </location>
</feature>
<dbReference type="eggNOG" id="COG0437">
    <property type="taxonomic scope" value="Bacteria"/>
</dbReference>
<organism evidence="8 9">
    <name type="scientific">Thermodesulfovibrio yellowstonii (strain ATCC 51303 / DSM 11347 / YP87)</name>
    <dbReference type="NCBI Taxonomy" id="289376"/>
    <lineage>
        <taxon>Bacteria</taxon>
        <taxon>Pseudomonadati</taxon>
        <taxon>Nitrospirota</taxon>
        <taxon>Thermodesulfovibrionia</taxon>
        <taxon>Thermodesulfovibrionales</taxon>
        <taxon>Thermodesulfovibrionaceae</taxon>
        <taxon>Thermodesulfovibrio</taxon>
    </lineage>
</organism>
<dbReference type="GO" id="GO:0051539">
    <property type="term" value="F:4 iron, 4 sulfur cluster binding"/>
    <property type="evidence" value="ECO:0007669"/>
    <property type="project" value="UniProtKB-KW"/>
</dbReference>
<evidence type="ECO:0000313" key="9">
    <source>
        <dbReference type="Proteomes" id="UP000000718"/>
    </source>
</evidence>
<feature type="domain" description="4Fe-4S ferredoxin-type" evidence="7">
    <location>
        <begin position="43"/>
        <end position="73"/>
    </location>
</feature>
<dbReference type="PATRIC" id="fig|289376.4.peg.1653"/>
<keyword evidence="3" id="KW-0479">Metal-binding</keyword>
<keyword evidence="6" id="KW-0411">Iron-sulfur</keyword>
<keyword evidence="9" id="KW-1185">Reference proteome</keyword>
<dbReference type="PROSITE" id="PS51379">
    <property type="entry name" value="4FE4S_FER_2"/>
    <property type="match status" value="3"/>
</dbReference>
<evidence type="ECO:0000256" key="5">
    <source>
        <dbReference type="ARBA" id="ARBA00023004"/>
    </source>
</evidence>
<dbReference type="PANTHER" id="PTHR42859">
    <property type="entry name" value="OXIDOREDUCTASE"/>
    <property type="match status" value="1"/>
</dbReference>
<dbReference type="InterPro" id="IPR006311">
    <property type="entry name" value="TAT_signal"/>
</dbReference>
<proteinExistence type="predicted"/>
<protein>
    <submittedName>
        <fullName evidence="8">Iron-sulfur cluster-binding protein</fullName>
    </submittedName>
</protein>
<dbReference type="AlphaFoldDB" id="B5YGZ9"/>
<dbReference type="InParanoid" id="B5YGZ9"/>
<dbReference type="PROSITE" id="PS51318">
    <property type="entry name" value="TAT"/>
    <property type="match status" value="1"/>
</dbReference>
<dbReference type="Gene3D" id="3.30.70.20">
    <property type="match status" value="2"/>
</dbReference>
<accession>B5YGZ9</accession>
<dbReference type="RefSeq" id="WP_012545542.1">
    <property type="nucleotide sequence ID" value="NC_011296.1"/>
</dbReference>
<gene>
    <name evidence="8" type="ordered locus">THEYE_A1698</name>
</gene>
<dbReference type="InterPro" id="IPR050294">
    <property type="entry name" value="RnfB_subfamily"/>
</dbReference>
<evidence type="ECO:0000256" key="1">
    <source>
        <dbReference type="ARBA" id="ARBA00022448"/>
    </source>
</evidence>
<keyword evidence="5" id="KW-0408">Iron</keyword>
<keyword evidence="4" id="KW-0249">Electron transport</keyword>
<dbReference type="OrthoDB" id="9789030at2"/>
<keyword evidence="2" id="KW-0004">4Fe-4S</keyword>
<evidence type="ECO:0000256" key="4">
    <source>
        <dbReference type="ARBA" id="ARBA00022982"/>
    </source>
</evidence>
<dbReference type="Proteomes" id="UP000000718">
    <property type="component" value="Chromosome"/>
</dbReference>
<dbReference type="KEGG" id="tye:THEYE_A1698"/>
<feature type="domain" description="4Fe-4S ferredoxin-type" evidence="7">
    <location>
        <begin position="134"/>
        <end position="166"/>
    </location>
</feature>
<reference evidence="9" key="1">
    <citation type="submission" date="2008-08" db="EMBL/GenBank/DDBJ databases">
        <title>The complete genome sequence of Thermodesulfovibrio yellowstonii strain ATCC 51303 / DSM 11347 / YP87.</title>
        <authorList>
            <person name="Dodson R.J."/>
            <person name="Durkin A.S."/>
            <person name="Wu M."/>
            <person name="Eisen J."/>
            <person name="Sutton G."/>
        </authorList>
    </citation>
    <scope>NUCLEOTIDE SEQUENCE [LARGE SCALE GENOMIC DNA]</scope>
    <source>
        <strain evidence="9">ATCC 51303 / DSM 11347 / YP87</strain>
    </source>
</reference>
<name>B5YGZ9_THEYD</name>
<dbReference type="PANTHER" id="PTHR42859:SF10">
    <property type="entry name" value="DIMETHYLSULFOXIDE REDUCTASE CHAIN B"/>
    <property type="match status" value="1"/>
</dbReference>
<dbReference type="EMBL" id="CP001147">
    <property type="protein sequence ID" value="ACI20811.1"/>
    <property type="molecule type" value="Genomic_DNA"/>
</dbReference>
<dbReference type="GO" id="GO:0046872">
    <property type="term" value="F:metal ion binding"/>
    <property type="evidence" value="ECO:0007669"/>
    <property type="project" value="UniProtKB-KW"/>
</dbReference>
<reference evidence="8 9" key="2">
    <citation type="journal article" date="2015" name="Genome Announc.">
        <title>Genome Sequence of the Sulfate-Reducing Thermophilic Bacterium Thermodesulfovibrio yellowstonii Strain DSM 11347T (Phylum Nitrospirae).</title>
        <authorList>
            <person name="Bhatnagar S."/>
            <person name="Badger J.H."/>
            <person name="Madupu R."/>
            <person name="Khouri H.M."/>
            <person name="O'Connor E.M."/>
            <person name="Robb F.T."/>
            <person name="Ward N.L."/>
            <person name="Eisen J.A."/>
        </authorList>
    </citation>
    <scope>NUCLEOTIDE SEQUENCE [LARGE SCALE GENOMIC DNA]</scope>
    <source>
        <strain evidence="9">ATCC 51303 / DSM 11347 / YP87</strain>
    </source>
</reference>
<evidence type="ECO:0000256" key="6">
    <source>
        <dbReference type="ARBA" id="ARBA00023014"/>
    </source>
</evidence>
<evidence type="ECO:0000313" key="8">
    <source>
        <dbReference type="EMBL" id="ACI20811.1"/>
    </source>
</evidence>
<dbReference type="CDD" id="cd10550">
    <property type="entry name" value="DMSOR_beta_like"/>
    <property type="match status" value="1"/>
</dbReference>
<dbReference type="SUPFAM" id="SSF54862">
    <property type="entry name" value="4Fe-4S ferredoxins"/>
    <property type="match status" value="1"/>
</dbReference>
<dbReference type="STRING" id="289376.THEYE_A1698"/>
<dbReference type="HOGENOM" id="CLU_1150559_0_0_0"/>
<dbReference type="EnsemblBacteria" id="ACI20811">
    <property type="protein sequence ID" value="ACI20811"/>
    <property type="gene ID" value="THEYE_A1698"/>
</dbReference>
<sequence length="224" mass="24467">MKGKNFTRREFIKAAGAGATLLLANKFGIHSLAWADSKKKTLKMVLVDYTKCTGCRTCEAVCSAYHNPVIVNGKSLPGLGNPVYSRIRVHSFNPDVDIPNVCNMCPDAPCVKACPVEPEPKTGRRAIYRDEKTQTIQNDPKRCIACGSCAKACAEQRTGVIELDPQTGKPRPTCNLCGGEPQCVKHCPFNALSVVEVKTSSKFYGKSPKKIATELSKQWYGKVI</sequence>